<gene>
    <name evidence="2" type="ORF">J7I42_19750</name>
</gene>
<dbReference type="EMBL" id="JAGHKO010000004">
    <property type="protein sequence ID" value="MBO9202532.1"/>
    <property type="molecule type" value="Genomic_DNA"/>
</dbReference>
<evidence type="ECO:0000313" key="3">
    <source>
        <dbReference type="Proteomes" id="UP000677244"/>
    </source>
</evidence>
<proteinExistence type="predicted"/>
<dbReference type="Pfam" id="PF09346">
    <property type="entry name" value="SMI1_KNR4"/>
    <property type="match status" value="1"/>
</dbReference>
<dbReference type="RefSeq" id="WP_209140577.1">
    <property type="nucleotide sequence ID" value="NZ_JAGHKO010000004.1"/>
</dbReference>
<dbReference type="InterPro" id="IPR037883">
    <property type="entry name" value="Knr4/Smi1-like_sf"/>
</dbReference>
<sequence>MDKLSRIEQEYQISLPEIYKDFYRLCSFSIPTKLIGTDLRNTHPELNQWAIELLEVDGIENFLDGSDFVFMMHQGYMFWYFKADGNPDPTVYGYYENKLKPDNEGLLSEFIKEYTG</sequence>
<evidence type="ECO:0000259" key="1">
    <source>
        <dbReference type="Pfam" id="PF09346"/>
    </source>
</evidence>
<name>A0ABS3YX79_9BACT</name>
<dbReference type="Proteomes" id="UP000677244">
    <property type="component" value="Unassembled WGS sequence"/>
</dbReference>
<dbReference type="SUPFAM" id="SSF160631">
    <property type="entry name" value="SMI1/KNR4-like"/>
    <property type="match status" value="1"/>
</dbReference>
<comment type="caution">
    <text evidence="2">The sequence shown here is derived from an EMBL/GenBank/DDBJ whole genome shotgun (WGS) entry which is preliminary data.</text>
</comment>
<evidence type="ECO:0000313" key="2">
    <source>
        <dbReference type="EMBL" id="MBO9202532.1"/>
    </source>
</evidence>
<accession>A0ABS3YX79</accession>
<feature type="domain" description="Knr4/Smi1-like" evidence="1">
    <location>
        <begin position="3"/>
        <end position="99"/>
    </location>
</feature>
<protein>
    <recommendedName>
        <fullName evidence="1">Knr4/Smi1-like domain-containing protein</fullName>
    </recommendedName>
</protein>
<keyword evidence="3" id="KW-1185">Reference proteome</keyword>
<organism evidence="2 3">
    <name type="scientific">Niastella soli</name>
    <dbReference type="NCBI Taxonomy" id="2821487"/>
    <lineage>
        <taxon>Bacteria</taxon>
        <taxon>Pseudomonadati</taxon>
        <taxon>Bacteroidota</taxon>
        <taxon>Chitinophagia</taxon>
        <taxon>Chitinophagales</taxon>
        <taxon>Chitinophagaceae</taxon>
        <taxon>Niastella</taxon>
    </lineage>
</organism>
<dbReference type="InterPro" id="IPR018958">
    <property type="entry name" value="Knr4/Smi1-like_dom"/>
</dbReference>
<reference evidence="2 3" key="1">
    <citation type="submission" date="2021-03" db="EMBL/GenBank/DDBJ databases">
        <title>Assistant Professor.</title>
        <authorList>
            <person name="Huq M.A."/>
        </authorList>
    </citation>
    <scope>NUCLEOTIDE SEQUENCE [LARGE SCALE GENOMIC DNA]</scope>
    <source>
        <strain evidence="2 3">MAH-29</strain>
    </source>
</reference>